<dbReference type="PROSITE" id="PS00497">
    <property type="entry name" value="TYROSINASE_1"/>
    <property type="match status" value="1"/>
</dbReference>
<evidence type="ECO:0000259" key="2">
    <source>
        <dbReference type="PROSITE" id="PS00497"/>
    </source>
</evidence>
<dbReference type="Pfam" id="PF00264">
    <property type="entry name" value="Tyrosinase"/>
    <property type="match status" value="1"/>
</dbReference>
<dbReference type="SUPFAM" id="SSF48056">
    <property type="entry name" value="Di-copper centre-containing domain"/>
    <property type="match status" value="1"/>
</dbReference>
<name>A0ABR4E9I8_9PEZI</name>
<evidence type="ECO:0000313" key="4">
    <source>
        <dbReference type="Proteomes" id="UP001600888"/>
    </source>
</evidence>
<reference evidence="3 4" key="1">
    <citation type="submission" date="2024-03" db="EMBL/GenBank/DDBJ databases">
        <title>A high-quality draft genome sequence of Diaporthe vaccinii, a causative agent of upright dieback and viscid rot disease in cranberry plants.</title>
        <authorList>
            <person name="Sarrasin M."/>
            <person name="Lang B.F."/>
            <person name="Burger G."/>
        </authorList>
    </citation>
    <scope>NUCLEOTIDE SEQUENCE [LARGE SCALE GENOMIC DNA]</scope>
    <source>
        <strain evidence="3 4">IS7</strain>
    </source>
</reference>
<dbReference type="InterPro" id="IPR002227">
    <property type="entry name" value="Tyrosinase_Cu-bd"/>
</dbReference>
<protein>
    <recommendedName>
        <fullName evidence="2">Tyrosinase copper-binding domain-containing protein</fullName>
    </recommendedName>
</protein>
<dbReference type="Proteomes" id="UP001600888">
    <property type="component" value="Unassembled WGS sequence"/>
</dbReference>
<dbReference type="PANTHER" id="PTHR11474:SF116">
    <property type="entry name" value="TYROSINASE"/>
    <property type="match status" value="1"/>
</dbReference>
<proteinExistence type="predicted"/>
<dbReference type="InterPro" id="IPR008922">
    <property type="entry name" value="Di-copper_centre_dom_sf"/>
</dbReference>
<accession>A0ABR4E9I8</accession>
<feature type="domain" description="Tyrosinase copper-binding" evidence="2">
    <location>
        <begin position="72"/>
        <end position="89"/>
    </location>
</feature>
<dbReference type="PANTHER" id="PTHR11474">
    <property type="entry name" value="TYROSINASE FAMILY MEMBER"/>
    <property type="match status" value="1"/>
</dbReference>
<keyword evidence="4" id="KW-1185">Reference proteome</keyword>
<gene>
    <name evidence="3" type="ORF">FJTKL_13673</name>
</gene>
<dbReference type="Gene3D" id="1.10.1280.10">
    <property type="entry name" value="Di-copper center containing domain from catechol oxidase"/>
    <property type="match status" value="1"/>
</dbReference>
<dbReference type="InterPro" id="IPR050316">
    <property type="entry name" value="Tyrosinase/Hemocyanin"/>
</dbReference>
<comment type="caution">
    <text evidence="3">The sequence shown here is derived from an EMBL/GenBank/DDBJ whole genome shotgun (WGS) entry which is preliminary data.</text>
</comment>
<organism evidence="3 4">
    <name type="scientific">Diaporthe vaccinii</name>
    <dbReference type="NCBI Taxonomy" id="105482"/>
    <lineage>
        <taxon>Eukaryota</taxon>
        <taxon>Fungi</taxon>
        <taxon>Dikarya</taxon>
        <taxon>Ascomycota</taxon>
        <taxon>Pezizomycotina</taxon>
        <taxon>Sordariomycetes</taxon>
        <taxon>Sordariomycetidae</taxon>
        <taxon>Diaporthales</taxon>
        <taxon>Diaporthaceae</taxon>
        <taxon>Diaporthe</taxon>
        <taxon>Diaporthe eres species complex</taxon>
    </lineage>
</organism>
<dbReference type="EMBL" id="JBAWTH010000079">
    <property type="protein sequence ID" value="KAL2279097.1"/>
    <property type="molecule type" value="Genomic_DNA"/>
</dbReference>
<evidence type="ECO:0000256" key="1">
    <source>
        <dbReference type="ARBA" id="ARBA00022723"/>
    </source>
</evidence>
<sequence>MQISLMSLLASGCTSLSSRIEWRNYSDSDREAFVDAISCLTKNPSAGEHFAPSKSRWKDLTKTHQILTHAVHGNEIFLPWHRAFVSSFEALLRNECGFDRALPWWDETLDAGKFNESGIFTPEYFGSLPHAVKDDNDKFCVTDVKFANQVCNIGPGGDNNTVHCLSRAGNETMSAEVTTDYIKRCAQVDQIRQFTGCLDTGPHASGHNGIGAVMGDVWAAPEDPAFFMHHLFVRRAVRLVAGGRQRRTRKTAARLAGGCYDWSYPCTSPLQMDSVLSLNDLVPANLTLADVIDTRAGSLCYEYDYYF</sequence>
<dbReference type="PRINTS" id="PR00092">
    <property type="entry name" value="TYROSINASE"/>
</dbReference>
<keyword evidence="1" id="KW-0479">Metal-binding</keyword>
<evidence type="ECO:0000313" key="3">
    <source>
        <dbReference type="EMBL" id="KAL2279097.1"/>
    </source>
</evidence>